<reference evidence="10 11" key="1">
    <citation type="journal article" date="2023" name="Cell">
        <title>Genetic manipulation of Patescibacteria provides mechanistic insights into microbial dark matter and the epibiotic lifestyle.</title>
        <authorList>
            <person name="Wang Y."/>
            <person name="Gallagher L.A."/>
            <person name="Andrade P.A."/>
            <person name="Liu A."/>
            <person name="Humphreys I.R."/>
            <person name="Turkarslan S."/>
            <person name="Cutler K.J."/>
            <person name="Arrieta-Ortiz M.L."/>
            <person name="Li Y."/>
            <person name="Radey M.C."/>
            <person name="McLean J.S."/>
            <person name="Cong Q."/>
            <person name="Baker D."/>
            <person name="Baliga N.S."/>
            <person name="Peterson S.B."/>
            <person name="Mougous J.D."/>
        </authorList>
    </citation>
    <scope>NUCLEOTIDE SEQUENCE [LARGE SCALE GENOMIC DNA]</scope>
    <source>
        <strain evidence="10 11">ML1</strain>
    </source>
</reference>
<keyword evidence="7 8" id="KW-0472">Membrane</keyword>
<feature type="transmembrane region" description="Helical" evidence="8">
    <location>
        <begin position="91"/>
        <end position="108"/>
    </location>
</feature>
<accession>A0ABY8WYR9</accession>
<evidence type="ECO:0000313" key="10">
    <source>
        <dbReference type="EMBL" id="WIO46307.1"/>
    </source>
</evidence>
<feature type="transmembrane region" description="Helical" evidence="8">
    <location>
        <begin position="162"/>
        <end position="188"/>
    </location>
</feature>
<feature type="domain" description="Glycosyltransferase RgtA/B/C/D-like" evidence="9">
    <location>
        <begin position="64"/>
        <end position="222"/>
    </location>
</feature>
<organism evidence="10 11">
    <name type="scientific">Candidatus Southlakia epibionticum</name>
    <dbReference type="NCBI Taxonomy" id="3043284"/>
    <lineage>
        <taxon>Bacteria</taxon>
        <taxon>Candidatus Saccharimonadota</taxon>
        <taxon>Candidatus Saccharimonadia</taxon>
        <taxon>Candidatus Saccharimonadales</taxon>
        <taxon>Candidatus Saccharimonadaceae</taxon>
        <taxon>Candidatus Southlakia</taxon>
    </lineage>
</organism>
<dbReference type="Proteomes" id="UP001177295">
    <property type="component" value="Chromosome"/>
</dbReference>
<dbReference type="Pfam" id="PF13231">
    <property type="entry name" value="PMT_2"/>
    <property type="match status" value="1"/>
</dbReference>
<feature type="transmembrane region" description="Helical" evidence="8">
    <location>
        <begin position="266"/>
        <end position="287"/>
    </location>
</feature>
<dbReference type="PANTHER" id="PTHR33908:SF11">
    <property type="entry name" value="MEMBRANE PROTEIN"/>
    <property type="match status" value="1"/>
</dbReference>
<feature type="transmembrane region" description="Helical" evidence="8">
    <location>
        <begin position="138"/>
        <end position="156"/>
    </location>
</feature>
<evidence type="ECO:0000256" key="4">
    <source>
        <dbReference type="ARBA" id="ARBA00022679"/>
    </source>
</evidence>
<dbReference type="InterPro" id="IPR050297">
    <property type="entry name" value="LipidA_mod_glycosyltrf_83"/>
</dbReference>
<evidence type="ECO:0000259" key="9">
    <source>
        <dbReference type="Pfam" id="PF13231"/>
    </source>
</evidence>
<dbReference type="EMBL" id="CP124550">
    <property type="protein sequence ID" value="WIO46307.1"/>
    <property type="molecule type" value="Genomic_DNA"/>
</dbReference>
<dbReference type="RefSeq" id="WP_376753841.1">
    <property type="nucleotide sequence ID" value="NZ_CP124550.1"/>
</dbReference>
<proteinExistence type="predicted"/>
<dbReference type="PANTHER" id="PTHR33908">
    <property type="entry name" value="MANNOSYLTRANSFERASE YKCB-RELATED"/>
    <property type="match status" value="1"/>
</dbReference>
<evidence type="ECO:0000256" key="8">
    <source>
        <dbReference type="SAM" id="Phobius"/>
    </source>
</evidence>
<feature type="transmembrane region" description="Helical" evidence="8">
    <location>
        <begin position="361"/>
        <end position="378"/>
    </location>
</feature>
<keyword evidence="4" id="KW-0808">Transferase</keyword>
<evidence type="ECO:0000256" key="5">
    <source>
        <dbReference type="ARBA" id="ARBA00022692"/>
    </source>
</evidence>
<protein>
    <submittedName>
        <fullName evidence="10">PMT 2 domain-containing protein</fullName>
    </submittedName>
</protein>
<dbReference type="InterPro" id="IPR038731">
    <property type="entry name" value="RgtA/B/C-like"/>
</dbReference>
<comment type="subcellular location">
    <subcellularLocation>
        <location evidence="1">Cell membrane</location>
        <topology evidence="1">Multi-pass membrane protein</topology>
    </subcellularLocation>
</comment>
<keyword evidence="5 8" id="KW-0812">Transmembrane</keyword>
<evidence type="ECO:0000256" key="1">
    <source>
        <dbReference type="ARBA" id="ARBA00004651"/>
    </source>
</evidence>
<keyword evidence="3" id="KW-0328">Glycosyltransferase</keyword>
<feature type="transmembrane region" description="Helical" evidence="8">
    <location>
        <begin position="299"/>
        <end position="317"/>
    </location>
</feature>
<keyword evidence="2" id="KW-1003">Cell membrane</keyword>
<evidence type="ECO:0000313" key="11">
    <source>
        <dbReference type="Proteomes" id="UP001177295"/>
    </source>
</evidence>
<gene>
    <name evidence="10" type="ORF">SEML1_0705</name>
</gene>
<feature type="transmembrane region" description="Helical" evidence="8">
    <location>
        <begin position="329"/>
        <end position="349"/>
    </location>
</feature>
<evidence type="ECO:0000256" key="6">
    <source>
        <dbReference type="ARBA" id="ARBA00022989"/>
    </source>
</evidence>
<name>A0ABY8WYR9_9BACT</name>
<keyword evidence="11" id="KW-1185">Reference proteome</keyword>
<feature type="transmembrane region" description="Helical" evidence="8">
    <location>
        <begin position="209"/>
        <end position="228"/>
    </location>
</feature>
<evidence type="ECO:0000256" key="3">
    <source>
        <dbReference type="ARBA" id="ARBA00022676"/>
    </source>
</evidence>
<sequence>MKRKLGQWAATHEWWALGMILTVFSGVVLGNMTRWSVWFDEAFSVYLARFNIAEIVHFTSLDVHPPLYYWLLKGWTVIFGHSALAVRSLSLAFALVGLVGLYVVVRHITKRSSYSLAAVTATALTPVFVRFSHEARMYTLVFAIVMWATYVLLRAMKTNRRWLWVLYGVLLAAGMFTHYFVALAWLAHWAWRYREVCAGRVKKFFAREWVWCHVLAVGLFAVWLPTAVRQFATIQVGFWIPPITPQTPINYLTDMLFYREVAQMDGWWAIAAFIAFAVVGAVLYFGLRQFIRQSRRGGVALFVSLAIVPPILLILLSMPPLSSSFIDRYVLYAQIALAVIISGCLLAAAKTHPVLMRHCTIILVIVALAGIGNVYYYGNYNKNTNKSIRASELMANIAKSGKAGQPVVAASPWVYYEASFYSSNTHPVYYPASTINEDYGSLAMLKEDDTGKIADLAAFAKQHRYVWYVNVTENEIEPPVASWKLVKKVDAYDSINRSVEYRAGLYDTSAE</sequence>
<evidence type="ECO:0000256" key="7">
    <source>
        <dbReference type="ARBA" id="ARBA00023136"/>
    </source>
</evidence>
<keyword evidence="6 8" id="KW-1133">Transmembrane helix</keyword>
<evidence type="ECO:0000256" key="2">
    <source>
        <dbReference type="ARBA" id="ARBA00022475"/>
    </source>
</evidence>
<feature type="transmembrane region" description="Helical" evidence="8">
    <location>
        <begin position="12"/>
        <end position="30"/>
    </location>
</feature>